<organism evidence="6 7">
    <name type="scientific">Rhodococcus aetherivorans</name>
    <dbReference type="NCBI Taxonomy" id="191292"/>
    <lineage>
        <taxon>Bacteria</taxon>
        <taxon>Bacillati</taxon>
        <taxon>Actinomycetota</taxon>
        <taxon>Actinomycetes</taxon>
        <taxon>Mycobacteriales</taxon>
        <taxon>Nocardiaceae</taxon>
        <taxon>Rhodococcus</taxon>
    </lineage>
</organism>
<dbReference type="InterPro" id="IPR028082">
    <property type="entry name" value="Peripla_BP_I"/>
</dbReference>
<reference evidence="6" key="1">
    <citation type="submission" date="2022-09" db="EMBL/GenBank/DDBJ databases">
        <title>The genome sequence of Rhodococcus aetherivorans N1.</title>
        <authorList>
            <person name="Jiang W."/>
        </authorList>
    </citation>
    <scope>NUCLEOTIDE SEQUENCE</scope>
    <source>
        <strain evidence="6">N1</strain>
    </source>
</reference>
<dbReference type="SUPFAM" id="SSF53822">
    <property type="entry name" value="Periplasmic binding protein-like I"/>
    <property type="match status" value="1"/>
</dbReference>
<dbReference type="KEGG" id="rav:AAT18_02765"/>
<dbReference type="InterPro" id="IPR001761">
    <property type="entry name" value="Peripla_BP/Lac1_sug-bd_dom"/>
</dbReference>
<keyword evidence="2" id="KW-0238">DNA-binding</keyword>
<dbReference type="GeneID" id="83624029"/>
<dbReference type="PROSITE" id="PS00356">
    <property type="entry name" value="HTH_LACI_1"/>
    <property type="match status" value="1"/>
</dbReference>
<dbReference type="PANTHER" id="PTHR30146:SF109">
    <property type="entry name" value="HTH-TYPE TRANSCRIPTIONAL REGULATOR GALS"/>
    <property type="match status" value="1"/>
</dbReference>
<evidence type="ECO:0000256" key="1">
    <source>
        <dbReference type="ARBA" id="ARBA00023015"/>
    </source>
</evidence>
<dbReference type="CDD" id="cd06267">
    <property type="entry name" value="PBP1_LacI_sugar_binding-like"/>
    <property type="match status" value="1"/>
</dbReference>
<dbReference type="Pfam" id="PF00532">
    <property type="entry name" value="Peripla_BP_1"/>
    <property type="match status" value="1"/>
</dbReference>
<feature type="domain" description="HTH lacI-type" evidence="5">
    <location>
        <begin position="21"/>
        <end position="75"/>
    </location>
</feature>
<name>A0AA46P441_9NOCA</name>
<feature type="region of interest" description="Disordered" evidence="4">
    <location>
        <begin position="1"/>
        <end position="20"/>
    </location>
</feature>
<dbReference type="Proteomes" id="UP001163947">
    <property type="component" value="Chromosome"/>
</dbReference>
<dbReference type="AlphaFoldDB" id="A0AA46P441"/>
<dbReference type="RefSeq" id="WP_050034490.1">
    <property type="nucleotide sequence ID" value="NZ_CP069306.1"/>
</dbReference>
<proteinExistence type="predicted"/>
<dbReference type="Gene3D" id="3.40.50.2300">
    <property type="match status" value="2"/>
</dbReference>
<evidence type="ECO:0000256" key="4">
    <source>
        <dbReference type="SAM" id="MobiDB-lite"/>
    </source>
</evidence>
<sequence>MADVSHPQSGDRPRGGRPRRVTMSDVARRAGVSSAAVSYALSGAPGVSEERRQRILAIAEEMGFRPSRIARELRAGTTKAIGLLLADIANPFYTEVAGGVVAAAAEEGYEVFVSHVGVDGSRQADVALAQVDRNCSGLIFTSLVADDKPLLDKLRHENIPVVQLYRKVEDEPSDWVGIDDYSASFEMASHAVATGRRKVAILGGPDTSSVSVNRMAGYRDALTKAGLQAINEPDLWGELTRASGALRARALFAEHPETDAIVCGNDLIALGVLDVCREIGKRVPEDVALTGFDDMSFSSAGPLQLSTVTVPRDLMGQRAARMLIQRITGDESPPRNELLPYSIQVRETTARRG</sequence>
<gene>
    <name evidence="6" type="ORF">OCS65_26415</name>
</gene>
<dbReference type="EMBL" id="CP106982">
    <property type="protein sequence ID" value="UYF93915.1"/>
    <property type="molecule type" value="Genomic_DNA"/>
</dbReference>
<keyword evidence="3" id="KW-0804">Transcription</keyword>
<keyword evidence="1" id="KW-0805">Transcription regulation</keyword>
<dbReference type="Pfam" id="PF00356">
    <property type="entry name" value="LacI"/>
    <property type="match status" value="1"/>
</dbReference>
<evidence type="ECO:0000256" key="3">
    <source>
        <dbReference type="ARBA" id="ARBA00023163"/>
    </source>
</evidence>
<evidence type="ECO:0000313" key="7">
    <source>
        <dbReference type="Proteomes" id="UP001163947"/>
    </source>
</evidence>
<protein>
    <submittedName>
        <fullName evidence="6">LacI family transcriptional regulator</fullName>
    </submittedName>
</protein>
<dbReference type="CDD" id="cd01392">
    <property type="entry name" value="HTH_LacI"/>
    <property type="match status" value="1"/>
</dbReference>
<evidence type="ECO:0000256" key="2">
    <source>
        <dbReference type="ARBA" id="ARBA00023125"/>
    </source>
</evidence>
<dbReference type="GO" id="GO:0003700">
    <property type="term" value="F:DNA-binding transcription factor activity"/>
    <property type="evidence" value="ECO:0007669"/>
    <property type="project" value="TreeGrafter"/>
</dbReference>
<dbReference type="Gene3D" id="1.10.260.40">
    <property type="entry name" value="lambda repressor-like DNA-binding domains"/>
    <property type="match status" value="1"/>
</dbReference>
<dbReference type="SUPFAM" id="SSF47413">
    <property type="entry name" value="lambda repressor-like DNA-binding domains"/>
    <property type="match status" value="1"/>
</dbReference>
<dbReference type="SMART" id="SM00354">
    <property type="entry name" value="HTH_LACI"/>
    <property type="match status" value="1"/>
</dbReference>
<dbReference type="InterPro" id="IPR010982">
    <property type="entry name" value="Lambda_DNA-bd_dom_sf"/>
</dbReference>
<evidence type="ECO:0000313" key="6">
    <source>
        <dbReference type="EMBL" id="UYF93915.1"/>
    </source>
</evidence>
<dbReference type="PANTHER" id="PTHR30146">
    <property type="entry name" value="LACI-RELATED TRANSCRIPTIONAL REPRESSOR"/>
    <property type="match status" value="1"/>
</dbReference>
<accession>A0AA46P441</accession>
<dbReference type="PROSITE" id="PS50932">
    <property type="entry name" value="HTH_LACI_2"/>
    <property type="match status" value="1"/>
</dbReference>
<dbReference type="GO" id="GO:0000976">
    <property type="term" value="F:transcription cis-regulatory region binding"/>
    <property type="evidence" value="ECO:0007669"/>
    <property type="project" value="TreeGrafter"/>
</dbReference>
<dbReference type="InterPro" id="IPR000843">
    <property type="entry name" value="HTH_LacI"/>
</dbReference>
<evidence type="ECO:0000259" key="5">
    <source>
        <dbReference type="PROSITE" id="PS50932"/>
    </source>
</evidence>